<feature type="repeat" description="TPR" evidence="1">
    <location>
        <begin position="70"/>
        <end position="103"/>
    </location>
</feature>
<comment type="caution">
    <text evidence="3">The sequence shown here is derived from an EMBL/GenBank/DDBJ whole genome shotgun (WGS) entry which is preliminary data.</text>
</comment>
<organism evidence="3 4">
    <name type="scientific">Colwellia maritima</name>
    <dbReference type="NCBI Taxonomy" id="2912588"/>
    <lineage>
        <taxon>Bacteria</taxon>
        <taxon>Pseudomonadati</taxon>
        <taxon>Pseudomonadota</taxon>
        <taxon>Gammaproteobacteria</taxon>
        <taxon>Alteromonadales</taxon>
        <taxon>Colwelliaceae</taxon>
        <taxon>Colwellia</taxon>
    </lineage>
</organism>
<dbReference type="InterPro" id="IPR019734">
    <property type="entry name" value="TPR_rpt"/>
</dbReference>
<dbReference type="PIRSF" id="PIRSF020555">
    <property type="entry name" value="UCP020555"/>
    <property type="match status" value="1"/>
</dbReference>
<sequence>MKTKLLMVVCAALLATGCANKVKPMYEYGEYSETFYTMKRDVGENSLKEWKVTLEDVIQRSGEQSLRVPPGVYANLGYLYLKVNDSRTAISYFELEKSIYPESVIFMNNLISKIKVQGSDDD</sequence>
<proteinExistence type="predicted"/>
<keyword evidence="4" id="KW-1185">Reference proteome</keyword>
<keyword evidence="2" id="KW-0732">Signal</keyword>
<feature type="chain" id="PRO_5047017688" evidence="2">
    <location>
        <begin position="22"/>
        <end position="122"/>
    </location>
</feature>
<keyword evidence="1" id="KW-0802">TPR repeat</keyword>
<evidence type="ECO:0000313" key="4">
    <source>
        <dbReference type="Proteomes" id="UP001139646"/>
    </source>
</evidence>
<dbReference type="PROSITE" id="PS51257">
    <property type="entry name" value="PROKAR_LIPOPROTEIN"/>
    <property type="match status" value="1"/>
</dbReference>
<evidence type="ECO:0000313" key="3">
    <source>
        <dbReference type="EMBL" id="MCI2282621.1"/>
    </source>
</evidence>
<evidence type="ECO:0000256" key="1">
    <source>
        <dbReference type="PROSITE-ProRule" id="PRU00339"/>
    </source>
</evidence>
<name>A0ABS9WXI3_9GAMM</name>
<dbReference type="RefSeq" id="WP_242283480.1">
    <property type="nucleotide sequence ID" value="NZ_JAKKSL010000001.1"/>
</dbReference>
<gene>
    <name evidence="3" type="ORF">L3081_03385</name>
</gene>
<dbReference type="Proteomes" id="UP001139646">
    <property type="component" value="Unassembled WGS sequence"/>
</dbReference>
<evidence type="ECO:0000256" key="2">
    <source>
        <dbReference type="SAM" id="SignalP"/>
    </source>
</evidence>
<dbReference type="InterPro" id="IPR014508">
    <property type="entry name" value="UCP020555_TPR-like"/>
</dbReference>
<accession>A0ABS9WXI3</accession>
<dbReference type="EMBL" id="JAKKSL010000001">
    <property type="protein sequence ID" value="MCI2282621.1"/>
    <property type="molecule type" value="Genomic_DNA"/>
</dbReference>
<reference evidence="3" key="1">
    <citation type="submission" date="2022-01" db="EMBL/GenBank/DDBJ databases">
        <title>Colwellia maritima, isolated from seawater.</title>
        <authorList>
            <person name="Kristyanto S."/>
            <person name="Jung J."/>
            <person name="Jeon C.O."/>
        </authorList>
    </citation>
    <scope>NUCLEOTIDE SEQUENCE</scope>
    <source>
        <strain evidence="3">MSW7</strain>
    </source>
</reference>
<dbReference type="PROSITE" id="PS50005">
    <property type="entry name" value="TPR"/>
    <property type="match status" value="1"/>
</dbReference>
<protein>
    <submittedName>
        <fullName evidence="3">DUF4810 domain-containing protein</fullName>
    </submittedName>
</protein>
<feature type="signal peptide" evidence="2">
    <location>
        <begin position="1"/>
        <end position="21"/>
    </location>
</feature>
<dbReference type="Pfam" id="PF16068">
    <property type="entry name" value="DUF4810"/>
    <property type="match status" value="1"/>
</dbReference>